<feature type="domain" description="Major facilitator superfamily (MFS) profile" evidence="9">
    <location>
        <begin position="19"/>
        <end position="511"/>
    </location>
</feature>
<keyword evidence="11" id="KW-1185">Reference proteome</keyword>
<evidence type="ECO:0000256" key="4">
    <source>
        <dbReference type="ARBA" id="ARBA00022475"/>
    </source>
</evidence>
<dbReference type="InterPro" id="IPR004638">
    <property type="entry name" value="EmrB-like"/>
</dbReference>
<reference evidence="10 11" key="1">
    <citation type="journal article" date="2009" name="J. Bacteriol.">
        <title>Complete and draft genome sequences of six members of the Aquificales.</title>
        <authorList>
            <person name="Reysenbach A.L."/>
            <person name="Hamamura N."/>
            <person name="Podar M."/>
            <person name="Griffiths E."/>
            <person name="Ferreira S."/>
            <person name="Hochstein R."/>
            <person name="Heidelberg J."/>
            <person name="Johnson J."/>
            <person name="Mead D."/>
            <person name="Pohorille A."/>
            <person name="Sarmiento M."/>
            <person name="Schweighofer K."/>
            <person name="Seshadri R."/>
            <person name="Voytek M.A."/>
        </authorList>
    </citation>
    <scope>NUCLEOTIDE SEQUENCE [LARGE SCALE GENOMIC DNA]</scope>
    <source>
        <strain evidence="11">Az-Fu1 / DSM 15241 / OCM 825</strain>
    </source>
</reference>
<evidence type="ECO:0000256" key="2">
    <source>
        <dbReference type="ARBA" id="ARBA00008537"/>
    </source>
</evidence>
<evidence type="ECO:0000256" key="8">
    <source>
        <dbReference type="SAM" id="Phobius"/>
    </source>
</evidence>
<comment type="subcellular location">
    <subcellularLocation>
        <location evidence="1">Cell membrane</location>
        <topology evidence="1">Multi-pass membrane protein</topology>
    </subcellularLocation>
</comment>
<evidence type="ECO:0000259" key="9">
    <source>
        <dbReference type="PROSITE" id="PS50850"/>
    </source>
</evidence>
<dbReference type="EMBL" id="CP001229">
    <property type="protein sequence ID" value="ACN98618.1"/>
    <property type="molecule type" value="Genomic_DNA"/>
</dbReference>
<proteinExistence type="inferred from homology"/>
<dbReference type="STRING" id="204536.SULAZ_1244"/>
<keyword evidence="5 8" id="KW-0812">Transmembrane</keyword>
<dbReference type="AlphaFoldDB" id="C1DVS6"/>
<dbReference type="SUPFAM" id="SSF103473">
    <property type="entry name" value="MFS general substrate transporter"/>
    <property type="match status" value="1"/>
</dbReference>
<evidence type="ECO:0000256" key="5">
    <source>
        <dbReference type="ARBA" id="ARBA00022692"/>
    </source>
</evidence>
<dbReference type="PROSITE" id="PS50850">
    <property type="entry name" value="MFS"/>
    <property type="match status" value="1"/>
</dbReference>
<dbReference type="Gene3D" id="1.20.1250.20">
    <property type="entry name" value="MFS general substrate transporter like domains"/>
    <property type="match status" value="2"/>
</dbReference>
<keyword evidence="3" id="KW-0813">Transport</keyword>
<dbReference type="NCBIfam" id="TIGR00711">
    <property type="entry name" value="efflux_EmrB"/>
    <property type="match status" value="1"/>
</dbReference>
<feature type="transmembrane region" description="Helical" evidence="8">
    <location>
        <begin position="489"/>
        <end position="508"/>
    </location>
</feature>
<gene>
    <name evidence="10" type="ordered locus">SULAZ_1244</name>
</gene>
<evidence type="ECO:0000256" key="3">
    <source>
        <dbReference type="ARBA" id="ARBA00022448"/>
    </source>
</evidence>
<keyword evidence="4" id="KW-1003">Cell membrane</keyword>
<dbReference type="eggNOG" id="COG2814">
    <property type="taxonomic scope" value="Bacteria"/>
</dbReference>
<feature type="transmembrane region" description="Helical" evidence="8">
    <location>
        <begin position="21"/>
        <end position="41"/>
    </location>
</feature>
<feature type="transmembrane region" description="Helical" evidence="8">
    <location>
        <begin position="237"/>
        <end position="254"/>
    </location>
</feature>
<dbReference type="InterPro" id="IPR011701">
    <property type="entry name" value="MFS"/>
</dbReference>
<feature type="transmembrane region" description="Helical" evidence="8">
    <location>
        <begin position="369"/>
        <end position="392"/>
    </location>
</feature>
<feature type="transmembrane region" description="Helical" evidence="8">
    <location>
        <begin position="340"/>
        <end position="357"/>
    </location>
</feature>
<dbReference type="InterPro" id="IPR020846">
    <property type="entry name" value="MFS_dom"/>
</dbReference>
<keyword evidence="6 8" id="KW-1133">Transmembrane helix</keyword>
<evidence type="ECO:0000313" key="10">
    <source>
        <dbReference type="EMBL" id="ACN98618.1"/>
    </source>
</evidence>
<dbReference type="OrthoDB" id="102502at2"/>
<dbReference type="GO" id="GO:0005886">
    <property type="term" value="C:plasma membrane"/>
    <property type="evidence" value="ECO:0007669"/>
    <property type="project" value="UniProtKB-SubCell"/>
</dbReference>
<name>C1DVS6_SULAA</name>
<feature type="transmembrane region" description="Helical" evidence="8">
    <location>
        <begin position="85"/>
        <end position="104"/>
    </location>
</feature>
<dbReference type="PANTHER" id="PTHR42718">
    <property type="entry name" value="MAJOR FACILITATOR SUPERFAMILY MULTIDRUG TRANSPORTER MFSC"/>
    <property type="match status" value="1"/>
</dbReference>
<accession>C1DVS6</accession>
<dbReference type="Proteomes" id="UP000001369">
    <property type="component" value="Chromosome"/>
</dbReference>
<dbReference type="KEGG" id="saf:SULAZ_1244"/>
<sequence length="524" mass="59096">MENTKPIYERITTLERALITFIVMSGAFMAILDTTIVDVVVPKMMGPLQTDLYGIQWVITAYMIASAVMLILSEWLDKVIGLRKVYIAGIVLFTFSSFMCGQAQNLDWMITARVFQGIGEALIMATAQTILFSVYPEEKKGMAMGIFGLGVSFAPALGPTLGGYITEYLNWRWVFFINIPFGILTTILAIFYLPETSMIREKAKLNFVSYFFLSVFTISLLIFLSKGQQLGWFMSDVIVYLFIVSILSLLLYILSEILSKEPLIDFRIFLIKEYFVGFSVFFLLLGFSMYQVFYLIPLYYENLKGLSTFDAGLHILAFAMFIAIFSPVAGILSDKWNERYVLYIATAIYLISSIFILPNLDYYTPKVRAALMTIPLGIAMGMFFAPVTTLALRKLGEKTSLGTGLMHYGRFVGGSFGTAIATNDLYKHQWEHFEGINAMQNNTYVQSFIDKVKESIVSLPDQIAEAKAKALLYSVEYLHSLNFSFQDTFFIAGLFGLVGSLPVIYMFISDIIHKNSNSDKSINE</sequence>
<feature type="transmembrane region" description="Helical" evidence="8">
    <location>
        <begin position="53"/>
        <end position="73"/>
    </location>
</feature>
<dbReference type="InterPro" id="IPR036259">
    <property type="entry name" value="MFS_trans_sf"/>
</dbReference>
<dbReference type="Pfam" id="PF07690">
    <property type="entry name" value="MFS_1"/>
    <property type="match status" value="1"/>
</dbReference>
<feature type="transmembrane region" description="Helical" evidence="8">
    <location>
        <begin position="312"/>
        <end position="333"/>
    </location>
</feature>
<comment type="similarity">
    <text evidence="2">Belongs to the major facilitator superfamily. EmrB family.</text>
</comment>
<keyword evidence="7 8" id="KW-0472">Membrane</keyword>
<dbReference type="PANTHER" id="PTHR42718:SF9">
    <property type="entry name" value="MAJOR FACILITATOR SUPERFAMILY MULTIDRUG TRANSPORTER MFSC"/>
    <property type="match status" value="1"/>
</dbReference>
<protein>
    <submittedName>
        <fullName evidence="10">Major facilitator family transporter</fullName>
    </submittedName>
</protein>
<evidence type="ECO:0000256" key="1">
    <source>
        <dbReference type="ARBA" id="ARBA00004651"/>
    </source>
</evidence>
<evidence type="ECO:0000313" key="11">
    <source>
        <dbReference type="Proteomes" id="UP000001369"/>
    </source>
</evidence>
<feature type="transmembrane region" description="Helical" evidence="8">
    <location>
        <begin position="171"/>
        <end position="193"/>
    </location>
</feature>
<dbReference type="GO" id="GO:0022857">
    <property type="term" value="F:transmembrane transporter activity"/>
    <property type="evidence" value="ECO:0007669"/>
    <property type="project" value="InterPro"/>
</dbReference>
<dbReference type="RefSeq" id="WP_012673940.1">
    <property type="nucleotide sequence ID" value="NC_012438.1"/>
</dbReference>
<feature type="transmembrane region" description="Helical" evidence="8">
    <location>
        <begin position="146"/>
        <end position="165"/>
    </location>
</feature>
<feature type="transmembrane region" description="Helical" evidence="8">
    <location>
        <begin position="205"/>
        <end position="225"/>
    </location>
</feature>
<evidence type="ECO:0000256" key="6">
    <source>
        <dbReference type="ARBA" id="ARBA00022989"/>
    </source>
</evidence>
<evidence type="ECO:0000256" key="7">
    <source>
        <dbReference type="ARBA" id="ARBA00023136"/>
    </source>
</evidence>
<feature type="transmembrane region" description="Helical" evidence="8">
    <location>
        <begin position="110"/>
        <end position="134"/>
    </location>
</feature>
<dbReference type="CDD" id="cd17503">
    <property type="entry name" value="MFS_LmrB_MDR_like"/>
    <property type="match status" value="1"/>
</dbReference>
<feature type="transmembrane region" description="Helical" evidence="8">
    <location>
        <begin position="275"/>
        <end position="300"/>
    </location>
</feature>
<dbReference type="HOGENOM" id="CLU_000960_28_0_0"/>
<organism evidence="10 11">
    <name type="scientific">Sulfurihydrogenibium azorense (strain DSM 15241 / OCM 825 / Az-Fu1)</name>
    <dbReference type="NCBI Taxonomy" id="204536"/>
    <lineage>
        <taxon>Bacteria</taxon>
        <taxon>Pseudomonadati</taxon>
        <taxon>Aquificota</taxon>
        <taxon>Aquificia</taxon>
        <taxon>Aquificales</taxon>
        <taxon>Hydrogenothermaceae</taxon>
        <taxon>Sulfurihydrogenibium</taxon>
    </lineage>
</organism>